<dbReference type="RefSeq" id="WP_028145614.1">
    <property type="nucleotide sequence ID" value="NZ_AP021854.1"/>
</dbReference>
<dbReference type="InterPro" id="IPR007460">
    <property type="entry name" value="BrnT_toxin"/>
</dbReference>
<proteinExistence type="predicted"/>
<dbReference type="Proteomes" id="UP001565369">
    <property type="component" value="Unassembled WGS sequence"/>
</dbReference>
<sequence>MKIVWDEPKRLANFDKHGLDFADLNEAFFDTALVIPSHNKSKRWIAVGVSIRGVIVVVFARLGREGVSIISMRPASRSERKLYAER</sequence>
<organism evidence="1 2">
    <name type="scientific">Bradyrhizobium ottawaense</name>
    <dbReference type="NCBI Taxonomy" id="931866"/>
    <lineage>
        <taxon>Bacteria</taxon>
        <taxon>Pseudomonadati</taxon>
        <taxon>Pseudomonadota</taxon>
        <taxon>Alphaproteobacteria</taxon>
        <taxon>Hyphomicrobiales</taxon>
        <taxon>Nitrobacteraceae</taxon>
        <taxon>Bradyrhizobium</taxon>
    </lineage>
</organism>
<comment type="caution">
    <text evidence="1">The sequence shown here is derived from an EMBL/GenBank/DDBJ whole genome shotgun (WGS) entry which is preliminary data.</text>
</comment>
<name>A0ABV4FJJ5_9BRAD</name>
<protein>
    <submittedName>
        <fullName evidence="1">Uncharacterized DUF497 family protein</fullName>
    </submittedName>
</protein>
<keyword evidence="2" id="KW-1185">Reference proteome</keyword>
<dbReference type="Pfam" id="PF04365">
    <property type="entry name" value="BrnT_toxin"/>
    <property type="match status" value="1"/>
</dbReference>
<dbReference type="Gene3D" id="3.10.450.530">
    <property type="entry name" value="Ribonuclease toxin, BrnT, of type II toxin-antitoxin system"/>
    <property type="match status" value="1"/>
</dbReference>
<reference evidence="1 2" key="1">
    <citation type="submission" date="2024-07" db="EMBL/GenBank/DDBJ databases">
        <title>Genomic Encyclopedia of Type Strains, Phase V (KMG-V): Genome sequencing to study the core and pangenomes of soil and plant-associated prokaryotes.</title>
        <authorList>
            <person name="Whitman W."/>
        </authorList>
    </citation>
    <scope>NUCLEOTIDE SEQUENCE [LARGE SCALE GENOMIC DNA]</scope>
    <source>
        <strain evidence="1 2">USDA 152</strain>
    </source>
</reference>
<dbReference type="InterPro" id="IPR038573">
    <property type="entry name" value="BrnT_sf"/>
</dbReference>
<evidence type="ECO:0000313" key="1">
    <source>
        <dbReference type="EMBL" id="MEY9451746.1"/>
    </source>
</evidence>
<evidence type="ECO:0000313" key="2">
    <source>
        <dbReference type="Proteomes" id="UP001565369"/>
    </source>
</evidence>
<gene>
    <name evidence="1" type="ORF">ABIG07_000694</name>
</gene>
<dbReference type="EMBL" id="JBGBZJ010000003">
    <property type="protein sequence ID" value="MEY9451746.1"/>
    <property type="molecule type" value="Genomic_DNA"/>
</dbReference>
<accession>A0ABV4FJJ5</accession>